<reference evidence="3" key="2">
    <citation type="submission" date="2021-04" db="EMBL/GenBank/DDBJ databases">
        <authorList>
            <person name="Gilroy R."/>
        </authorList>
    </citation>
    <scope>NUCLEOTIDE SEQUENCE</scope>
    <source>
        <strain evidence="3">ChiGjej1B1-13045</strain>
    </source>
</reference>
<dbReference type="Proteomes" id="UP000824017">
    <property type="component" value="Unassembled WGS sequence"/>
</dbReference>
<sequence>RTALASAQAVFADETLSEADQQTVDDAVAALSEAKSLLVEKTPVTPDPEPEDPDKPGSGSDGMQNSTNDNARNDAAQAVQTGDSANLIFWAVVLGAACAAGASVLIVRKKKSI</sequence>
<comment type="caution">
    <text evidence="3">The sequence shown here is derived from an EMBL/GenBank/DDBJ whole genome shotgun (WGS) entry which is preliminary data.</text>
</comment>
<evidence type="ECO:0000313" key="3">
    <source>
        <dbReference type="EMBL" id="HIZ12933.1"/>
    </source>
</evidence>
<evidence type="ECO:0000256" key="2">
    <source>
        <dbReference type="SAM" id="Phobius"/>
    </source>
</evidence>
<feature type="transmembrane region" description="Helical" evidence="2">
    <location>
        <begin position="87"/>
        <end position="107"/>
    </location>
</feature>
<keyword evidence="2" id="KW-0472">Membrane</keyword>
<dbReference type="Gene3D" id="1.20.1270.90">
    <property type="entry name" value="AF1782-like"/>
    <property type="match status" value="1"/>
</dbReference>
<dbReference type="EMBL" id="DXCD01000085">
    <property type="protein sequence ID" value="HIZ12933.1"/>
    <property type="molecule type" value="Genomic_DNA"/>
</dbReference>
<proteinExistence type="predicted"/>
<keyword evidence="2" id="KW-0812">Transmembrane</keyword>
<name>A0A9D2D9Q8_9FIRM</name>
<reference evidence="3" key="1">
    <citation type="journal article" date="2021" name="PeerJ">
        <title>Extensive microbial diversity within the chicken gut microbiome revealed by metagenomics and culture.</title>
        <authorList>
            <person name="Gilroy R."/>
            <person name="Ravi A."/>
            <person name="Getino M."/>
            <person name="Pursley I."/>
            <person name="Horton D.L."/>
            <person name="Alikhan N.F."/>
            <person name="Baker D."/>
            <person name="Gharbi K."/>
            <person name="Hall N."/>
            <person name="Watson M."/>
            <person name="Adriaenssens E.M."/>
            <person name="Foster-Nyarko E."/>
            <person name="Jarju S."/>
            <person name="Secka A."/>
            <person name="Antonio M."/>
            <person name="Oren A."/>
            <person name="Chaudhuri R.R."/>
            <person name="La Ragione R."/>
            <person name="Hildebrand F."/>
            <person name="Pallen M.J."/>
        </authorList>
    </citation>
    <scope>NUCLEOTIDE SEQUENCE</scope>
    <source>
        <strain evidence="3">ChiGjej1B1-13045</strain>
    </source>
</reference>
<feature type="compositionally biased region" description="Polar residues" evidence="1">
    <location>
        <begin position="61"/>
        <end position="70"/>
    </location>
</feature>
<keyword evidence="2" id="KW-1133">Transmembrane helix</keyword>
<feature type="region of interest" description="Disordered" evidence="1">
    <location>
        <begin position="38"/>
        <end position="78"/>
    </location>
</feature>
<protein>
    <submittedName>
        <fullName evidence="3">LPXTG cell wall anchor domain-containing protein</fullName>
    </submittedName>
</protein>
<dbReference type="AlphaFoldDB" id="A0A9D2D9Q8"/>
<evidence type="ECO:0000313" key="4">
    <source>
        <dbReference type="Proteomes" id="UP000824017"/>
    </source>
</evidence>
<gene>
    <name evidence="3" type="ORF">H9817_03255</name>
</gene>
<evidence type="ECO:0000256" key="1">
    <source>
        <dbReference type="SAM" id="MobiDB-lite"/>
    </source>
</evidence>
<accession>A0A9D2D9Q8</accession>
<feature type="non-terminal residue" evidence="3">
    <location>
        <position position="1"/>
    </location>
</feature>
<organism evidence="3 4">
    <name type="scientific">Candidatus Mediterraneibacter stercorigallinarum</name>
    <dbReference type="NCBI Taxonomy" id="2838686"/>
    <lineage>
        <taxon>Bacteria</taxon>
        <taxon>Bacillati</taxon>
        <taxon>Bacillota</taxon>
        <taxon>Clostridia</taxon>
        <taxon>Lachnospirales</taxon>
        <taxon>Lachnospiraceae</taxon>
        <taxon>Mediterraneibacter</taxon>
    </lineage>
</organism>